<dbReference type="GO" id="GO:0004175">
    <property type="term" value="F:endopeptidase activity"/>
    <property type="evidence" value="ECO:0007669"/>
    <property type="project" value="UniProtKB-ARBA"/>
</dbReference>
<feature type="transmembrane region" description="Helical" evidence="1">
    <location>
        <begin position="61"/>
        <end position="86"/>
    </location>
</feature>
<keyword evidence="1" id="KW-1133">Transmembrane helix</keyword>
<gene>
    <name evidence="3" type="ORF">KHA93_16130</name>
</gene>
<dbReference type="InterPro" id="IPR003675">
    <property type="entry name" value="Rce1/LyrA-like_dom"/>
</dbReference>
<dbReference type="GO" id="GO:0080120">
    <property type="term" value="P:CAAX-box protein maturation"/>
    <property type="evidence" value="ECO:0007669"/>
    <property type="project" value="UniProtKB-ARBA"/>
</dbReference>
<evidence type="ECO:0000256" key="1">
    <source>
        <dbReference type="SAM" id="Phobius"/>
    </source>
</evidence>
<keyword evidence="3" id="KW-0482">Metalloprotease</keyword>
<protein>
    <submittedName>
        <fullName evidence="3">CPBP family intramembrane metalloprotease</fullName>
    </submittedName>
</protein>
<feature type="domain" description="CAAX prenyl protease 2/Lysostaphin resistance protein A-like" evidence="2">
    <location>
        <begin position="105"/>
        <end position="194"/>
    </location>
</feature>
<dbReference type="Pfam" id="PF02517">
    <property type="entry name" value="Rce1-like"/>
    <property type="match status" value="1"/>
</dbReference>
<name>A0A942YL74_9BACI</name>
<accession>A0A942YL74</accession>
<dbReference type="GO" id="GO:0008237">
    <property type="term" value="F:metallopeptidase activity"/>
    <property type="evidence" value="ECO:0007669"/>
    <property type="project" value="UniProtKB-KW"/>
</dbReference>
<dbReference type="EMBL" id="JAGYPJ010000001">
    <property type="protein sequence ID" value="MBS4201168.1"/>
    <property type="molecule type" value="Genomic_DNA"/>
</dbReference>
<comment type="caution">
    <text evidence="3">The sequence shown here is derived from an EMBL/GenBank/DDBJ whole genome shotgun (WGS) entry which is preliminary data.</text>
</comment>
<reference evidence="3 4" key="1">
    <citation type="submission" date="2021-05" db="EMBL/GenBank/DDBJ databases">
        <title>Novel Bacillus species.</title>
        <authorList>
            <person name="Liu G."/>
        </authorList>
    </citation>
    <scope>NUCLEOTIDE SEQUENCE [LARGE SCALE GENOMIC DNA]</scope>
    <source>
        <strain evidence="3 4">FJAT-49732</strain>
    </source>
</reference>
<dbReference type="Proteomes" id="UP000682713">
    <property type="component" value="Unassembled WGS sequence"/>
</dbReference>
<dbReference type="PANTHER" id="PTHR39430">
    <property type="entry name" value="MEMBRANE-ASSOCIATED PROTEASE-RELATED"/>
    <property type="match status" value="1"/>
</dbReference>
<dbReference type="AlphaFoldDB" id="A0A942YL74"/>
<sequence>MLYKFVCLLLLWGMIVFTVMQGNELVWGISACISILSMHFISKWLKIGGFSKIGLPFNRGWFGYLMSGCLIGIIFQVIRFLLMYSTGAYEIRFISQDWGSLIISTMILLVSTAYVGFAEEIVFRGYVINMLPSYRSKLTVIISSLLFTLAHMIDGNFELSRISFLFLMGLFFAICYVLTRSIWFVAGIHWFWDFTWFYLGADGGSSSSKIVDVTINPHMHSYYEWFDVLLVICLLLLLALVQKTAIMKRSGIPM</sequence>
<dbReference type="RefSeq" id="WP_213111674.1">
    <property type="nucleotide sequence ID" value="NZ_JAGYPJ010000001.1"/>
</dbReference>
<keyword evidence="1" id="KW-0812">Transmembrane</keyword>
<proteinExistence type="predicted"/>
<keyword evidence="3" id="KW-0645">Protease</keyword>
<evidence type="ECO:0000313" key="3">
    <source>
        <dbReference type="EMBL" id="MBS4201168.1"/>
    </source>
</evidence>
<evidence type="ECO:0000259" key="2">
    <source>
        <dbReference type="Pfam" id="PF02517"/>
    </source>
</evidence>
<keyword evidence="3" id="KW-0378">Hydrolase</keyword>
<keyword evidence="1" id="KW-0472">Membrane</keyword>
<feature type="transmembrane region" description="Helical" evidence="1">
    <location>
        <begin position="98"/>
        <end position="118"/>
    </location>
</feature>
<keyword evidence="4" id="KW-1185">Reference proteome</keyword>
<feature type="transmembrane region" description="Helical" evidence="1">
    <location>
        <begin position="222"/>
        <end position="241"/>
    </location>
</feature>
<organism evidence="3 4">
    <name type="scientific">Lederbergia citrisecunda</name>
    <dbReference type="NCBI Taxonomy" id="2833583"/>
    <lineage>
        <taxon>Bacteria</taxon>
        <taxon>Bacillati</taxon>
        <taxon>Bacillota</taxon>
        <taxon>Bacilli</taxon>
        <taxon>Bacillales</taxon>
        <taxon>Bacillaceae</taxon>
        <taxon>Lederbergia</taxon>
    </lineage>
</organism>
<feature type="transmembrane region" description="Helical" evidence="1">
    <location>
        <begin position="164"/>
        <end position="192"/>
    </location>
</feature>
<dbReference type="PANTHER" id="PTHR39430:SF1">
    <property type="entry name" value="PROTEASE"/>
    <property type="match status" value="1"/>
</dbReference>
<evidence type="ECO:0000313" key="4">
    <source>
        <dbReference type="Proteomes" id="UP000682713"/>
    </source>
</evidence>